<keyword evidence="1 3" id="KW-0853">WD repeat</keyword>
<dbReference type="PROSITE" id="PS00678">
    <property type="entry name" value="WD_REPEATS_1"/>
    <property type="match status" value="1"/>
</dbReference>
<dbReference type="Gene3D" id="2.130.10.10">
    <property type="entry name" value="YVTN repeat-like/Quinoprotein amine dehydrogenase"/>
    <property type="match status" value="2"/>
</dbReference>
<evidence type="ECO:0000256" key="4">
    <source>
        <dbReference type="SAM" id="Coils"/>
    </source>
</evidence>
<dbReference type="EMBL" id="HG002260">
    <property type="protein sequence ID" value="CDF40849.1"/>
    <property type="molecule type" value="Genomic_DNA"/>
</dbReference>
<dbReference type="Proteomes" id="UP000012073">
    <property type="component" value="Unassembled WGS sequence"/>
</dbReference>
<dbReference type="STRING" id="2769.R7QRT1"/>
<accession>R7QRT1</accession>
<dbReference type="OrthoDB" id="6262491at2759"/>
<evidence type="ECO:0000313" key="7">
    <source>
        <dbReference type="Proteomes" id="UP000012073"/>
    </source>
</evidence>
<feature type="coiled-coil region" evidence="4">
    <location>
        <begin position="19"/>
        <end position="53"/>
    </location>
</feature>
<evidence type="ECO:0000256" key="2">
    <source>
        <dbReference type="ARBA" id="ARBA00022737"/>
    </source>
</evidence>
<keyword evidence="2" id="KW-0677">Repeat</keyword>
<evidence type="ECO:0000256" key="1">
    <source>
        <dbReference type="ARBA" id="ARBA00022574"/>
    </source>
</evidence>
<protein>
    <submittedName>
        <fullName evidence="6">Uncharacterized protein</fullName>
    </submittedName>
</protein>
<dbReference type="KEGG" id="ccp:CHC_T00007487001"/>
<dbReference type="PANTHER" id="PTHR19848:SF8">
    <property type="entry name" value="F-BOX AND WD REPEAT DOMAIN CONTAINING 7"/>
    <property type="match status" value="1"/>
</dbReference>
<feature type="region of interest" description="Disordered" evidence="5">
    <location>
        <begin position="408"/>
        <end position="483"/>
    </location>
</feature>
<dbReference type="InterPro" id="IPR036322">
    <property type="entry name" value="WD40_repeat_dom_sf"/>
</dbReference>
<keyword evidence="7" id="KW-1185">Reference proteome</keyword>
<sequence length="554" mass="60030">MESKKPLTLQTELGAFGGEAFYKTQLELANKEKAQLQERLREVETKNAFLLKSLFELSVAPPGTTAAKAMPLDIVTALKKMSLPAEQPPGLSGKGSAYRRTAPLDRVSMEASFSGVGGHINTNFTPFRYRGELKGHASAVYTIQYSPSGQLLASTSFDRRLCIWSMDRFLEKSNYAPKLSISDAHRGPCVAVEWGSHSARVVTGGLDQSAAVWDVDSARYDPVSRYLCNGLVNSVSISPANDELFLVGTSRNSVHLFDRRVEPEASGAPWGRHTLVDNDCPVNSIHVTLDGNRVITGDHGGAIKTYDLRKVGPGKSSDVGARSCSLTDVTYNDANHRPITHVHTSPPTSVEDYGRFMAVNSYDNFLRVYDRGSSLLKGEKPELKAVHALSGIKNTHWPIKSSFFMGSDYRPPSSGSKHRRQRRARESSKASTTSAEGRGVEDEDRYASSSEGGDELSYSSSSEAAENEAVDEEEADEAGTTIGGPIQNSLILASGSADGNICLFDVGGRPGTGALLQTLEGHKDRVYGVDFHPNEPILASCSADCGIKIWQSFR</sequence>
<dbReference type="RefSeq" id="XP_005711143.1">
    <property type="nucleotide sequence ID" value="XM_005711086.1"/>
</dbReference>
<proteinExistence type="predicted"/>
<feature type="repeat" description="WD" evidence="3">
    <location>
        <begin position="519"/>
        <end position="554"/>
    </location>
</feature>
<dbReference type="OMA" id="VQEHDYR"/>
<evidence type="ECO:0000313" key="6">
    <source>
        <dbReference type="EMBL" id="CDF40849.1"/>
    </source>
</evidence>
<evidence type="ECO:0000256" key="5">
    <source>
        <dbReference type="SAM" id="MobiDB-lite"/>
    </source>
</evidence>
<reference evidence="7" key="1">
    <citation type="journal article" date="2013" name="Proc. Natl. Acad. Sci. U.S.A.">
        <title>Genome structure and metabolic features in the red seaweed Chondrus crispus shed light on evolution of the Archaeplastida.</title>
        <authorList>
            <person name="Collen J."/>
            <person name="Porcel B."/>
            <person name="Carre W."/>
            <person name="Ball S.G."/>
            <person name="Chaparro C."/>
            <person name="Tonon T."/>
            <person name="Barbeyron T."/>
            <person name="Michel G."/>
            <person name="Noel B."/>
            <person name="Valentin K."/>
            <person name="Elias M."/>
            <person name="Artiguenave F."/>
            <person name="Arun A."/>
            <person name="Aury J.M."/>
            <person name="Barbosa-Neto J.F."/>
            <person name="Bothwell J.H."/>
            <person name="Bouget F.Y."/>
            <person name="Brillet L."/>
            <person name="Cabello-Hurtado F."/>
            <person name="Capella-Gutierrez S."/>
            <person name="Charrier B."/>
            <person name="Cladiere L."/>
            <person name="Cock J.M."/>
            <person name="Coelho S.M."/>
            <person name="Colleoni C."/>
            <person name="Czjzek M."/>
            <person name="Da Silva C."/>
            <person name="Delage L."/>
            <person name="Denoeud F."/>
            <person name="Deschamps P."/>
            <person name="Dittami S.M."/>
            <person name="Gabaldon T."/>
            <person name="Gachon C.M."/>
            <person name="Groisillier A."/>
            <person name="Herve C."/>
            <person name="Jabbari K."/>
            <person name="Katinka M."/>
            <person name="Kloareg B."/>
            <person name="Kowalczyk N."/>
            <person name="Labadie K."/>
            <person name="Leblanc C."/>
            <person name="Lopez P.J."/>
            <person name="McLachlan D.H."/>
            <person name="Meslet-Cladiere L."/>
            <person name="Moustafa A."/>
            <person name="Nehr Z."/>
            <person name="Nyvall Collen P."/>
            <person name="Panaud O."/>
            <person name="Partensky F."/>
            <person name="Poulain J."/>
            <person name="Rensing S.A."/>
            <person name="Rousvoal S."/>
            <person name="Samson G."/>
            <person name="Symeonidi A."/>
            <person name="Weissenbach J."/>
            <person name="Zambounis A."/>
            <person name="Wincker P."/>
            <person name="Boyen C."/>
        </authorList>
    </citation>
    <scope>NUCLEOTIDE SEQUENCE [LARGE SCALE GENOMIC DNA]</scope>
    <source>
        <strain evidence="7">cv. Stackhouse</strain>
    </source>
</reference>
<dbReference type="SMART" id="SM00320">
    <property type="entry name" value="WD40"/>
    <property type="match status" value="7"/>
</dbReference>
<keyword evidence="4" id="KW-0175">Coiled coil</keyword>
<dbReference type="AlphaFoldDB" id="R7QRT1"/>
<dbReference type="InterPro" id="IPR015943">
    <property type="entry name" value="WD40/YVTN_repeat-like_dom_sf"/>
</dbReference>
<feature type="compositionally biased region" description="Low complexity" evidence="5">
    <location>
        <begin position="448"/>
        <end position="464"/>
    </location>
</feature>
<organism evidence="6 7">
    <name type="scientific">Chondrus crispus</name>
    <name type="common">Carrageen Irish moss</name>
    <name type="synonym">Polymorpha crispa</name>
    <dbReference type="NCBI Taxonomy" id="2769"/>
    <lineage>
        <taxon>Eukaryota</taxon>
        <taxon>Rhodophyta</taxon>
        <taxon>Florideophyceae</taxon>
        <taxon>Rhodymeniophycidae</taxon>
        <taxon>Gigartinales</taxon>
        <taxon>Gigartinaceae</taxon>
        <taxon>Chondrus</taxon>
    </lineage>
</organism>
<dbReference type="PANTHER" id="PTHR19848">
    <property type="entry name" value="WD40 REPEAT PROTEIN"/>
    <property type="match status" value="1"/>
</dbReference>
<dbReference type="Pfam" id="PF00400">
    <property type="entry name" value="WD40"/>
    <property type="match status" value="3"/>
</dbReference>
<feature type="repeat" description="WD" evidence="3">
    <location>
        <begin position="133"/>
        <end position="167"/>
    </location>
</feature>
<dbReference type="PROSITE" id="PS50082">
    <property type="entry name" value="WD_REPEATS_2"/>
    <property type="match status" value="3"/>
</dbReference>
<evidence type="ECO:0000256" key="3">
    <source>
        <dbReference type="PROSITE-ProRule" id="PRU00221"/>
    </source>
</evidence>
<dbReference type="InterPro" id="IPR019775">
    <property type="entry name" value="WD40_repeat_CS"/>
</dbReference>
<dbReference type="PROSITE" id="PS50294">
    <property type="entry name" value="WD_REPEATS_REGION"/>
    <property type="match status" value="3"/>
</dbReference>
<feature type="repeat" description="WD" evidence="3">
    <location>
        <begin position="182"/>
        <end position="223"/>
    </location>
</feature>
<dbReference type="GeneID" id="17318860"/>
<dbReference type="Gramene" id="CDF40849">
    <property type="protein sequence ID" value="CDF40849"/>
    <property type="gene ID" value="CHC_T00007487001"/>
</dbReference>
<dbReference type="InterPro" id="IPR001680">
    <property type="entry name" value="WD40_rpt"/>
</dbReference>
<feature type="compositionally biased region" description="Acidic residues" evidence="5">
    <location>
        <begin position="465"/>
        <end position="477"/>
    </location>
</feature>
<dbReference type="SUPFAM" id="SSF50978">
    <property type="entry name" value="WD40 repeat-like"/>
    <property type="match status" value="1"/>
</dbReference>
<dbReference type="PhylomeDB" id="R7QRT1"/>
<gene>
    <name evidence="6" type="ORF">CHC_T00007487001</name>
</gene>
<name>R7QRT1_CHOCR</name>